<comment type="caution">
    <text evidence="10">The sequence shown here is derived from an EMBL/GenBank/DDBJ whole genome shotgun (WGS) entry which is preliminary data.</text>
</comment>
<comment type="subcellular location">
    <subcellularLocation>
        <location evidence="1">Membrane</location>
        <topology evidence="1">Multi-pass membrane protein</topology>
    </subcellularLocation>
</comment>
<feature type="transmembrane region" description="Helical" evidence="8">
    <location>
        <begin position="334"/>
        <end position="357"/>
    </location>
</feature>
<feature type="transmembrane region" description="Helical" evidence="8">
    <location>
        <begin position="363"/>
        <end position="387"/>
    </location>
</feature>
<sequence length="1150" mass="127019">MALWKHNFRGKALVFAVTAAACQAFLLLGFDQGVMSGIIGVADNPFGRFFNNPDANMQGNITALYDIGCVVGSIICYFVGERFGRRTMLMTGGTIMIIGAILLGSSYTVAQLITGRIVTGLGNGMNSSTAPVYITECAPASYRGALLTLQGTITILGVVIAYWMDYGTSYSSSNFQWRFPLAFQAVFAVFLVLQIIGLPDTPRWLVAHDRYEEARAVTAALEDRPLDDDVVNATIMDIQSGLEEEHKEGPFRFKELFQWGEVQNLRRLIIIISIQLGQQFSGSNMINYFSPIIFQDSMGLSRNLSLILGGAAQCTYLVGSAIPVLLMDRFGRRTLLLICTAGLCLCFVMVSILLSLGTKEGGYGATAFIFLFQLIYGIGWLPVPWFYPSEISTTRTRTSMQAIASGWNWMFVFVVVKITPISFDNIGWRTFIIFSVLNAAFIPMVYCFYPETKGITLEDLPLLFAKGGVTGGVLTTKGGRTVIPGQHAHERNVDEKTAAEHLEDEDGGDTEEAPSMNPSNNLNPGEEHTKQHPQLSPNLSTNMAQKRKATNPLPTRTIATKAPRYQPPPLSVPHLLRTRPWLKRQQLISPQDLFVLHTRDNLVSGATGPKSWDLVAAEFNEAFKDELKKPLAWNTFSKRCGVARKIFLRENEEYGGAVMYPVPDLEGEEGEESDGSDEYSEIVDGEEAEEDGVGHASGLLTGGGMMYLTNSSFLHQNNTIPLTPQHSSSPPREHRLPPAKSPAPLSPGFYNPSSIPDHNIDPLTRAKFHLRHRTADPVTFRFLDAHEDDLVRDDPQHIDAEHLASISPFYARKAKKASRDSVINVPKSFSVRTVNIFVQLAAPWPASNLPNHHLWSARKPVPGVYDRFGGIEVEKIIWTADTLLDLLLFAQMMEVYWIVDMVIDRLHFMHIEQKKYRNICKAMGEPDKGWVNIRGRSVFVGARLPAAENRLAGVSAEDFGKEVLTRLVTGSLDRPTLTFVGDLLSALGGQVDVEWVGGESQELKSVFAHASAAHLDNNTREELCARYHHHSSELQPCYTSHVNYAVTDAINALYATITPQELINLSKDLLPPSSLSSILYAETGDPGKLNKDNSSSTMLEAEKMTMEMESRLEEARDALLRARDGPEVGKWAAIEGAIKSAGAMYGPSQL</sequence>
<dbReference type="GO" id="GO:0005351">
    <property type="term" value="F:carbohydrate:proton symporter activity"/>
    <property type="evidence" value="ECO:0007669"/>
    <property type="project" value="TreeGrafter"/>
</dbReference>
<evidence type="ECO:0000313" key="10">
    <source>
        <dbReference type="EMBL" id="RAR08929.1"/>
    </source>
</evidence>
<dbReference type="InterPro" id="IPR036259">
    <property type="entry name" value="MFS_trans_sf"/>
</dbReference>
<evidence type="ECO:0000256" key="8">
    <source>
        <dbReference type="SAM" id="Phobius"/>
    </source>
</evidence>
<keyword evidence="5 8" id="KW-1133">Transmembrane helix</keyword>
<dbReference type="NCBIfam" id="TIGR00879">
    <property type="entry name" value="SP"/>
    <property type="match status" value="1"/>
</dbReference>
<accession>A0A364N0P5</accession>
<keyword evidence="11" id="KW-1185">Reference proteome</keyword>
<feature type="region of interest" description="Disordered" evidence="7">
    <location>
        <begin position="477"/>
        <end position="571"/>
    </location>
</feature>
<proteinExistence type="inferred from homology"/>
<evidence type="ECO:0000256" key="6">
    <source>
        <dbReference type="ARBA" id="ARBA00023136"/>
    </source>
</evidence>
<feature type="region of interest" description="Disordered" evidence="7">
    <location>
        <begin position="662"/>
        <end position="681"/>
    </location>
</feature>
<dbReference type="PANTHER" id="PTHR48022">
    <property type="entry name" value="PLASTIDIC GLUCOSE TRANSPORTER 4"/>
    <property type="match status" value="1"/>
</dbReference>
<feature type="compositionally biased region" description="Polar residues" evidence="7">
    <location>
        <begin position="532"/>
        <end position="544"/>
    </location>
</feature>
<feature type="compositionally biased region" description="Acidic residues" evidence="7">
    <location>
        <begin position="665"/>
        <end position="681"/>
    </location>
</feature>
<dbReference type="AlphaFoldDB" id="A0A364N0P5"/>
<feature type="region of interest" description="Disordered" evidence="7">
    <location>
        <begin position="717"/>
        <end position="756"/>
    </location>
</feature>
<name>A0A364N0P5_STELY</name>
<dbReference type="SUPFAM" id="SSF103473">
    <property type="entry name" value="MFS general substrate transporter"/>
    <property type="match status" value="1"/>
</dbReference>
<evidence type="ECO:0000256" key="1">
    <source>
        <dbReference type="ARBA" id="ARBA00004141"/>
    </source>
</evidence>
<feature type="transmembrane region" description="Helical" evidence="8">
    <location>
        <begin position="175"/>
        <end position="196"/>
    </location>
</feature>
<dbReference type="EMBL" id="QGDH01000081">
    <property type="protein sequence ID" value="RAR08929.1"/>
    <property type="molecule type" value="Genomic_DNA"/>
</dbReference>
<keyword evidence="6 8" id="KW-0472">Membrane</keyword>
<feature type="compositionally biased region" description="Basic and acidic residues" evidence="7">
    <location>
        <begin position="487"/>
        <end position="501"/>
    </location>
</feature>
<evidence type="ECO:0000256" key="5">
    <source>
        <dbReference type="ARBA" id="ARBA00022989"/>
    </source>
</evidence>
<dbReference type="Proteomes" id="UP000249619">
    <property type="component" value="Unassembled WGS sequence"/>
</dbReference>
<feature type="transmembrane region" description="Helical" evidence="8">
    <location>
        <begin position="304"/>
        <end position="327"/>
    </location>
</feature>
<evidence type="ECO:0000259" key="9">
    <source>
        <dbReference type="PROSITE" id="PS50850"/>
    </source>
</evidence>
<feature type="transmembrane region" description="Helical" evidence="8">
    <location>
        <begin position="145"/>
        <end position="163"/>
    </location>
</feature>
<dbReference type="GO" id="GO:0016020">
    <property type="term" value="C:membrane"/>
    <property type="evidence" value="ECO:0007669"/>
    <property type="project" value="UniProtKB-SubCell"/>
</dbReference>
<dbReference type="PROSITE" id="PS51257">
    <property type="entry name" value="PROKAR_LIPOPROTEIN"/>
    <property type="match status" value="1"/>
</dbReference>
<dbReference type="Gene3D" id="1.20.1250.20">
    <property type="entry name" value="MFS general substrate transporter like domains"/>
    <property type="match status" value="1"/>
</dbReference>
<dbReference type="InterPro" id="IPR050360">
    <property type="entry name" value="MFS_Sugar_Transporters"/>
</dbReference>
<dbReference type="PRINTS" id="PR00171">
    <property type="entry name" value="SUGRTRNSPORT"/>
</dbReference>
<keyword evidence="10" id="KW-0762">Sugar transport</keyword>
<dbReference type="PROSITE" id="PS00217">
    <property type="entry name" value="SUGAR_TRANSPORT_2"/>
    <property type="match status" value="1"/>
</dbReference>
<dbReference type="Pfam" id="PF00083">
    <property type="entry name" value="Sugar_tr"/>
    <property type="match status" value="1"/>
</dbReference>
<feature type="transmembrane region" description="Helical" evidence="8">
    <location>
        <begin position="399"/>
        <end position="420"/>
    </location>
</feature>
<dbReference type="InterPro" id="IPR005828">
    <property type="entry name" value="MFS_sugar_transport-like"/>
</dbReference>
<keyword evidence="3" id="KW-0813">Transport</keyword>
<feature type="transmembrane region" description="Helical" evidence="8">
    <location>
        <begin position="92"/>
        <end position="113"/>
    </location>
</feature>
<feature type="domain" description="Major facilitator superfamily (MFS) profile" evidence="9">
    <location>
        <begin position="17"/>
        <end position="453"/>
    </location>
</feature>
<feature type="compositionally biased region" description="Polar residues" evidence="7">
    <location>
        <begin position="717"/>
        <end position="730"/>
    </location>
</feature>
<evidence type="ECO:0000256" key="3">
    <source>
        <dbReference type="ARBA" id="ARBA00022448"/>
    </source>
</evidence>
<dbReference type="InterPro" id="IPR020846">
    <property type="entry name" value="MFS_dom"/>
</dbReference>
<dbReference type="PANTHER" id="PTHR48022:SF28">
    <property type="entry name" value="MAJOR FACILITATOR SUPERFAMILY (MFS) PROFILE DOMAIN-CONTAINING PROTEIN-RELATED"/>
    <property type="match status" value="1"/>
</dbReference>
<feature type="transmembrane region" description="Helical" evidence="8">
    <location>
        <begin position="60"/>
        <end position="80"/>
    </location>
</feature>
<organism evidence="10 11">
    <name type="scientific">Stemphylium lycopersici</name>
    <name type="common">Tomato gray leaf spot disease fungus</name>
    <name type="synonym">Thyrospora lycopersici</name>
    <dbReference type="NCBI Taxonomy" id="183478"/>
    <lineage>
        <taxon>Eukaryota</taxon>
        <taxon>Fungi</taxon>
        <taxon>Dikarya</taxon>
        <taxon>Ascomycota</taxon>
        <taxon>Pezizomycotina</taxon>
        <taxon>Dothideomycetes</taxon>
        <taxon>Pleosporomycetidae</taxon>
        <taxon>Pleosporales</taxon>
        <taxon>Pleosporineae</taxon>
        <taxon>Pleosporaceae</taxon>
        <taxon>Stemphylium</taxon>
    </lineage>
</organism>
<comment type="similarity">
    <text evidence="2">Belongs to the major facilitator superfamily. Sugar transporter (TC 2.A.1.1) family.</text>
</comment>
<dbReference type="InterPro" id="IPR003663">
    <property type="entry name" value="Sugar/inositol_transpt"/>
</dbReference>
<dbReference type="InterPro" id="IPR005829">
    <property type="entry name" value="Sugar_transporter_CS"/>
</dbReference>
<dbReference type="FunFam" id="1.20.1250.20:FF:000090">
    <property type="entry name" value="MFS sugar transporter, putative"/>
    <property type="match status" value="1"/>
</dbReference>
<evidence type="ECO:0000256" key="7">
    <source>
        <dbReference type="SAM" id="MobiDB-lite"/>
    </source>
</evidence>
<evidence type="ECO:0000256" key="2">
    <source>
        <dbReference type="ARBA" id="ARBA00010992"/>
    </source>
</evidence>
<keyword evidence="4 8" id="KW-0812">Transmembrane</keyword>
<gene>
    <name evidence="10" type="ORF">DDE83_005766</name>
</gene>
<evidence type="ECO:0000256" key="4">
    <source>
        <dbReference type="ARBA" id="ARBA00022692"/>
    </source>
</evidence>
<feature type="compositionally biased region" description="Acidic residues" evidence="7">
    <location>
        <begin position="502"/>
        <end position="512"/>
    </location>
</feature>
<dbReference type="PROSITE" id="PS50850">
    <property type="entry name" value="MFS"/>
    <property type="match status" value="1"/>
</dbReference>
<reference evidence="11" key="1">
    <citation type="submission" date="2018-05" db="EMBL/GenBank/DDBJ databases">
        <title>Draft genome sequence of Stemphylium lycopersici strain CIDEFI 213.</title>
        <authorList>
            <person name="Medina R."/>
            <person name="Franco M.E.E."/>
            <person name="Lucentini C.G."/>
            <person name="Saparrat M.C.N."/>
            <person name="Balatti P.A."/>
        </authorList>
    </citation>
    <scope>NUCLEOTIDE SEQUENCE [LARGE SCALE GENOMIC DNA]</scope>
    <source>
        <strain evidence="11">CIDEFI 213</strain>
    </source>
</reference>
<evidence type="ECO:0000313" key="11">
    <source>
        <dbReference type="Proteomes" id="UP000249619"/>
    </source>
</evidence>
<protein>
    <submittedName>
        <fullName evidence="10">Sugar transporter</fullName>
    </submittedName>
</protein>